<dbReference type="InterPro" id="IPR001360">
    <property type="entry name" value="Glyco_hydro_1"/>
</dbReference>
<protein>
    <submittedName>
        <fullName evidence="6">Beta-glucosidase</fullName>
    </submittedName>
</protein>
<dbReference type="Gene3D" id="3.20.20.80">
    <property type="entry name" value="Glycosidases"/>
    <property type="match status" value="2"/>
</dbReference>
<dbReference type="SUPFAM" id="SSF51445">
    <property type="entry name" value="(Trans)glycosidases"/>
    <property type="match status" value="1"/>
</dbReference>
<evidence type="ECO:0000256" key="5">
    <source>
        <dbReference type="SAM" id="MobiDB-lite"/>
    </source>
</evidence>
<dbReference type="Proteomes" id="UP000238176">
    <property type="component" value="Unassembled WGS sequence"/>
</dbReference>
<dbReference type="OrthoDB" id="9765195at2"/>
<dbReference type="PANTHER" id="PTHR10353:SF36">
    <property type="entry name" value="LP05116P"/>
    <property type="match status" value="1"/>
</dbReference>
<evidence type="ECO:0000256" key="3">
    <source>
        <dbReference type="ARBA" id="ARBA00023295"/>
    </source>
</evidence>
<dbReference type="GO" id="GO:0016052">
    <property type="term" value="P:carbohydrate catabolic process"/>
    <property type="evidence" value="ECO:0007669"/>
    <property type="project" value="TreeGrafter"/>
</dbReference>
<feature type="region of interest" description="Disordered" evidence="5">
    <location>
        <begin position="21"/>
        <end position="47"/>
    </location>
</feature>
<keyword evidence="3" id="KW-0326">Glycosidase</keyword>
<evidence type="ECO:0000256" key="4">
    <source>
        <dbReference type="RuleBase" id="RU003690"/>
    </source>
</evidence>
<accession>A0A2T0UL39</accession>
<comment type="caution">
    <text evidence="6">The sequence shown here is derived from an EMBL/GenBank/DDBJ whole genome shotgun (WGS) entry which is preliminary data.</text>
</comment>
<dbReference type="InterPro" id="IPR033132">
    <property type="entry name" value="GH_1_N_CS"/>
</dbReference>
<dbReference type="InterPro" id="IPR017853">
    <property type="entry name" value="GH"/>
</dbReference>
<gene>
    <name evidence="6" type="ORF">B0I28_105367</name>
</gene>
<dbReference type="GO" id="GO:0008422">
    <property type="term" value="F:beta-glucosidase activity"/>
    <property type="evidence" value="ECO:0007669"/>
    <property type="project" value="TreeGrafter"/>
</dbReference>
<feature type="compositionally biased region" description="Basic and acidic residues" evidence="5">
    <location>
        <begin position="28"/>
        <end position="37"/>
    </location>
</feature>
<evidence type="ECO:0000313" key="7">
    <source>
        <dbReference type="Proteomes" id="UP000238176"/>
    </source>
</evidence>
<comment type="similarity">
    <text evidence="1 4">Belongs to the glycosyl hydrolase 1 family.</text>
</comment>
<dbReference type="PANTHER" id="PTHR10353">
    <property type="entry name" value="GLYCOSYL HYDROLASE"/>
    <property type="match status" value="1"/>
</dbReference>
<dbReference type="EMBL" id="PVTJ01000005">
    <property type="protein sequence ID" value="PRY58652.1"/>
    <property type="molecule type" value="Genomic_DNA"/>
</dbReference>
<organism evidence="6 7">
    <name type="scientific">Glycomyces artemisiae</name>
    <dbReference type="NCBI Taxonomy" id="1076443"/>
    <lineage>
        <taxon>Bacteria</taxon>
        <taxon>Bacillati</taxon>
        <taxon>Actinomycetota</taxon>
        <taxon>Actinomycetes</taxon>
        <taxon>Glycomycetales</taxon>
        <taxon>Glycomycetaceae</taxon>
        <taxon>Glycomyces</taxon>
    </lineage>
</organism>
<dbReference type="PRINTS" id="PR00131">
    <property type="entry name" value="GLHYDRLASE1"/>
</dbReference>
<keyword evidence="7" id="KW-1185">Reference proteome</keyword>
<name>A0A2T0UL39_9ACTN</name>
<dbReference type="RefSeq" id="WP_106364714.1">
    <property type="nucleotide sequence ID" value="NZ_PVTJ01000005.1"/>
</dbReference>
<dbReference type="Pfam" id="PF00232">
    <property type="entry name" value="Glyco_hydro_1"/>
    <property type="match status" value="2"/>
</dbReference>
<dbReference type="GO" id="GO:0005829">
    <property type="term" value="C:cytosol"/>
    <property type="evidence" value="ECO:0007669"/>
    <property type="project" value="TreeGrafter"/>
</dbReference>
<keyword evidence="2" id="KW-0378">Hydrolase</keyword>
<evidence type="ECO:0000256" key="1">
    <source>
        <dbReference type="ARBA" id="ARBA00010838"/>
    </source>
</evidence>
<dbReference type="PROSITE" id="PS00653">
    <property type="entry name" value="GLYCOSYL_HYDROL_F1_2"/>
    <property type="match status" value="1"/>
</dbReference>
<proteinExistence type="inferred from homology"/>
<sequence length="389" mass="43775">MTRFPADFIWGTATAAHQVEGSNTNTDWWRREHRPDTDLPEPSGDAADSYHRYGEDIALVADAGLGAYRFSIEWARIEPEPGVHSRAQLDHYRRMVDACRDRGIEPVVTLHHVTNPIWFTREGAWRASDAAERFARYTEATLPVLDDVTWVFTINEPNMIATHRDFEAAEMHLAKRPEPDMHVAETLAAAHRAAREVLSGPGHVRSGWTIGGQAFQALPGAEDAMRDYAYAREDFFIDAAVGDDVIGVQNYSRNIIGPDGPVPLAEGTETNLLGWEYWPQSIGEELRHCWERGKGTPLLVTENGFATRDDDRRIDHTRDALASVKAAMDDGVDVRGYLYWSLLDNYEWGSYDPTFGLVAWDRDTFERRPKPSLQWLGRVARTGAVPDAA</sequence>
<reference evidence="6 7" key="1">
    <citation type="submission" date="2018-03" db="EMBL/GenBank/DDBJ databases">
        <title>Genomic Encyclopedia of Type Strains, Phase III (KMG-III): the genomes of soil and plant-associated and newly described type strains.</title>
        <authorList>
            <person name="Whitman W."/>
        </authorList>
    </citation>
    <scope>NUCLEOTIDE SEQUENCE [LARGE SCALE GENOMIC DNA]</scope>
    <source>
        <strain evidence="6 7">CGMCC 4.7067</strain>
    </source>
</reference>
<dbReference type="AlphaFoldDB" id="A0A2T0UL39"/>
<evidence type="ECO:0000256" key="2">
    <source>
        <dbReference type="ARBA" id="ARBA00022801"/>
    </source>
</evidence>
<evidence type="ECO:0000313" key="6">
    <source>
        <dbReference type="EMBL" id="PRY58652.1"/>
    </source>
</evidence>